<evidence type="ECO:0008006" key="3">
    <source>
        <dbReference type="Google" id="ProtNLM"/>
    </source>
</evidence>
<protein>
    <recommendedName>
        <fullName evidence="3">F-box domain-containing protein</fullName>
    </recommendedName>
</protein>
<evidence type="ECO:0000313" key="1">
    <source>
        <dbReference type="EMBL" id="OJT03882.1"/>
    </source>
</evidence>
<organism evidence="1 2">
    <name type="scientific">Trametes pubescens</name>
    <name type="common">White-rot fungus</name>
    <dbReference type="NCBI Taxonomy" id="154538"/>
    <lineage>
        <taxon>Eukaryota</taxon>
        <taxon>Fungi</taxon>
        <taxon>Dikarya</taxon>
        <taxon>Basidiomycota</taxon>
        <taxon>Agaricomycotina</taxon>
        <taxon>Agaricomycetes</taxon>
        <taxon>Polyporales</taxon>
        <taxon>Polyporaceae</taxon>
        <taxon>Trametes</taxon>
    </lineage>
</organism>
<sequence>MDSYWTATNRRINAVFKILPSMARHIEEFVLHSWHIEWHDGHPTTPPLFSGSAPRLRVLSIVQLSFVPTDHFPDLQELYITLRNTPKLPQLPVNMLRGSPMLKYVHISAPHLRVPPDGAPNDRVRASLPRLRAIVLCIGHNTSSLLSDLVLPPSCLVRIQLEDAFLSEVSPCLEALEMHLDAGPLTKLSWSTGTSMGFTMNHKPTHDMLYITLCNATADSGLQLGISLPVPRSRSRARSVFADVLRGAITASPLYANVTELSVSAERNLVDSTLLDSLHSLTTINHIFSAALARSGAIGARTRRRRRDTPRVPLLARAGGPDGALVCPALHTLYFIGCGAAELRDARDILQARKEAGRPLTRLGIDCSARLREDVGALGGLVDELDVAFTDEPGYEEVSWSRSVLKGGWRSHSARARYEWPQWSEFHE</sequence>
<evidence type="ECO:0000313" key="2">
    <source>
        <dbReference type="Proteomes" id="UP000184267"/>
    </source>
</evidence>
<dbReference type="Proteomes" id="UP000184267">
    <property type="component" value="Unassembled WGS sequence"/>
</dbReference>
<gene>
    <name evidence="1" type="ORF">TRAPUB_5427</name>
</gene>
<reference evidence="1 2" key="1">
    <citation type="submission" date="2016-10" db="EMBL/GenBank/DDBJ databases">
        <title>Genome sequence of the basidiomycete white-rot fungus Trametes pubescens.</title>
        <authorList>
            <person name="Makela M.R."/>
            <person name="Granchi Z."/>
            <person name="Peng M."/>
            <person name="De Vries R.P."/>
            <person name="Grigoriev I."/>
            <person name="Riley R."/>
            <person name="Hilden K."/>
        </authorList>
    </citation>
    <scope>NUCLEOTIDE SEQUENCE [LARGE SCALE GENOMIC DNA]</scope>
    <source>
        <strain evidence="1 2">FBCC735</strain>
    </source>
</reference>
<name>A0A1M2V8E9_TRAPU</name>
<dbReference type="EMBL" id="MNAD01001585">
    <property type="protein sequence ID" value="OJT03882.1"/>
    <property type="molecule type" value="Genomic_DNA"/>
</dbReference>
<dbReference type="AlphaFoldDB" id="A0A1M2V8E9"/>
<accession>A0A1M2V8E9</accession>
<proteinExistence type="predicted"/>
<keyword evidence="2" id="KW-1185">Reference proteome</keyword>
<comment type="caution">
    <text evidence="1">The sequence shown here is derived from an EMBL/GenBank/DDBJ whole genome shotgun (WGS) entry which is preliminary data.</text>
</comment>
<dbReference type="OMA" id="FVPTDHF"/>
<dbReference type="OrthoDB" id="2753149at2759"/>